<organism evidence="2 3">
    <name type="scientific">Strongyloides papillosus</name>
    <name type="common">Intestinal threadworm</name>
    <dbReference type="NCBI Taxonomy" id="174720"/>
    <lineage>
        <taxon>Eukaryota</taxon>
        <taxon>Metazoa</taxon>
        <taxon>Ecdysozoa</taxon>
        <taxon>Nematoda</taxon>
        <taxon>Chromadorea</taxon>
        <taxon>Rhabditida</taxon>
        <taxon>Tylenchina</taxon>
        <taxon>Panagrolaimomorpha</taxon>
        <taxon>Strongyloidoidea</taxon>
        <taxon>Strongyloididae</taxon>
        <taxon>Strongyloides</taxon>
    </lineage>
</organism>
<feature type="region of interest" description="Disordered" evidence="1">
    <location>
        <begin position="89"/>
        <end position="149"/>
    </location>
</feature>
<evidence type="ECO:0000256" key="1">
    <source>
        <dbReference type="SAM" id="MobiDB-lite"/>
    </source>
</evidence>
<dbReference type="Proteomes" id="UP000046392">
    <property type="component" value="Unplaced"/>
</dbReference>
<reference evidence="3" key="1">
    <citation type="submission" date="2017-02" db="UniProtKB">
        <authorList>
            <consortium name="WormBaseParasite"/>
        </authorList>
    </citation>
    <scope>IDENTIFICATION</scope>
</reference>
<feature type="compositionally biased region" description="Basic residues" evidence="1">
    <location>
        <begin position="112"/>
        <end position="136"/>
    </location>
</feature>
<evidence type="ECO:0000313" key="2">
    <source>
        <dbReference type="Proteomes" id="UP000046392"/>
    </source>
</evidence>
<protein>
    <submittedName>
        <fullName evidence="3">Uncharacterized protein</fullName>
    </submittedName>
</protein>
<dbReference type="AlphaFoldDB" id="A0A0N5B701"/>
<keyword evidence="2" id="KW-1185">Reference proteome</keyword>
<proteinExistence type="predicted"/>
<sequence>MIFLNHIKKYIFLISFIELVKSNLSSRRSSSSSSISVNSILSRSSIDSTGSSISVNSILSRASKGSTGSSSLINHRGFFNSGARNSLPGSQWNLRRGSDGSIRSNAGTTNSRNRHGHTLFSRIRSRFSRSRLRKNGNSRNDKNKLFRRT</sequence>
<feature type="compositionally biased region" description="Polar residues" evidence="1">
    <location>
        <begin position="101"/>
        <end position="111"/>
    </location>
</feature>
<name>A0A0N5B701_STREA</name>
<dbReference type="WBParaSite" id="SPAL_0000183370.1">
    <property type="protein sequence ID" value="SPAL_0000183370.1"/>
    <property type="gene ID" value="SPAL_0000183370"/>
</dbReference>
<feature type="compositionally biased region" description="Basic and acidic residues" evidence="1">
    <location>
        <begin position="139"/>
        <end position="149"/>
    </location>
</feature>
<accession>A0A0N5B701</accession>
<evidence type="ECO:0000313" key="3">
    <source>
        <dbReference type="WBParaSite" id="SPAL_0000183370.1"/>
    </source>
</evidence>